<feature type="domain" description="DUF3857" evidence="4">
    <location>
        <begin position="45"/>
        <end position="208"/>
    </location>
</feature>
<dbReference type="Proteomes" id="UP001596086">
    <property type="component" value="Unassembled WGS sequence"/>
</dbReference>
<evidence type="ECO:0000256" key="1">
    <source>
        <dbReference type="SAM" id="MobiDB-lite"/>
    </source>
</evidence>
<dbReference type="InterPro" id="IPR002931">
    <property type="entry name" value="Transglutaminase-like"/>
</dbReference>
<dbReference type="RefSeq" id="WP_379771901.1">
    <property type="nucleotide sequence ID" value="NZ_JBHSMZ010000010.1"/>
</dbReference>
<evidence type="ECO:0000256" key="2">
    <source>
        <dbReference type="SAM" id="SignalP"/>
    </source>
</evidence>
<feature type="signal peptide" evidence="2">
    <location>
        <begin position="1"/>
        <end position="22"/>
    </location>
</feature>
<dbReference type="SUPFAM" id="SSF54001">
    <property type="entry name" value="Cysteine proteinases"/>
    <property type="match status" value="1"/>
</dbReference>
<comment type="caution">
    <text evidence="5">The sequence shown here is derived from an EMBL/GenBank/DDBJ whole genome shotgun (WGS) entry which is preliminary data.</text>
</comment>
<gene>
    <name evidence="5" type="ORF">ACFPO9_14895</name>
</gene>
<protein>
    <submittedName>
        <fullName evidence="5">DUF3857 domain-containing transglutaminase family protein</fullName>
    </submittedName>
</protein>
<dbReference type="Pfam" id="PF01841">
    <property type="entry name" value="Transglut_core"/>
    <property type="match status" value="1"/>
</dbReference>
<organism evidence="5 6">
    <name type="scientific">Massilia aerilata</name>
    <dbReference type="NCBI Taxonomy" id="453817"/>
    <lineage>
        <taxon>Bacteria</taxon>
        <taxon>Pseudomonadati</taxon>
        <taxon>Pseudomonadota</taxon>
        <taxon>Betaproteobacteria</taxon>
        <taxon>Burkholderiales</taxon>
        <taxon>Oxalobacteraceae</taxon>
        <taxon>Telluria group</taxon>
        <taxon>Massilia</taxon>
    </lineage>
</organism>
<dbReference type="InterPro" id="IPR024618">
    <property type="entry name" value="DUF3857"/>
</dbReference>
<keyword evidence="6" id="KW-1185">Reference proteome</keyword>
<evidence type="ECO:0000259" key="3">
    <source>
        <dbReference type="Pfam" id="PF01841"/>
    </source>
</evidence>
<accession>A0ABW0S0K6</accession>
<keyword evidence="2" id="KW-0732">Signal</keyword>
<dbReference type="Pfam" id="PF12969">
    <property type="entry name" value="DUF3857"/>
    <property type="match status" value="1"/>
</dbReference>
<dbReference type="Gene3D" id="2.60.40.3140">
    <property type="match status" value="1"/>
</dbReference>
<name>A0ABW0S0K6_9BURK</name>
<evidence type="ECO:0000313" key="5">
    <source>
        <dbReference type="EMBL" id="MFC5549801.1"/>
    </source>
</evidence>
<feature type="domain" description="Transglutaminase-like" evidence="3">
    <location>
        <begin position="261"/>
        <end position="333"/>
    </location>
</feature>
<evidence type="ECO:0000313" key="6">
    <source>
        <dbReference type="Proteomes" id="UP001596086"/>
    </source>
</evidence>
<reference evidence="6" key="1">
    <citation type="journal article" date="2019" name="Int. J. Syst. Evol. Microbiol.">
        <title>The Global Catalogue of Microorganisms (GCM) 10K type strain sequencing project: providing services to taxonomists for standard genome sequencing and annotation.</title>
        <authorList>
            <consortium name="The Broad Institute Genomics Platform"/>
            <consortium name="The Broad Institute Genome Sequencing Center for Infectious Disease"/>
            <person name="Wu L."/>
            <person name="Ma J."/>
        </authorList>
    </citation>
    <scope>NUCLEOTIDE SEQUENCE [LARGE SCALE GENOMIC DNA]</scope>
    <source>
        <strain evidence="6">CGMCC 4.5798</strain>
    </source>
</reference>
<dbReference type="InterPro" id="IPR038765">
    <property type="entry name" value="Papain-like_cys_pep_sf"/>
</dbReference>
<dbReference type="EMBL" id="JBHSMZ010000010">
    <property type="protein sequence ID" value="MFC5549801.1"/>
    <property type="molecule type" value="Genomic_DNA"/>
</dbReference>
<dbReference type="Gene3D" id="2.60.120.1130">
    <property type="match status" value="1"/>
</dbReference>
<proteinExistence type="predicted"/>
<feature type="compositionally biased region" description="Low complexity" evidence="1">
    <location>
        <begin position="96"/>
        <end position="107"/>
    </location>
</feature>
<dbReference type="Gene3D" id="3.10.620.30">
    <property type="match status" value="1"/>
</dbReference>
<feature type="region of interest" description="Disordered" evidence="1">
    <location>
        <begin position="92"/>
        <end position="114"/>
    </location>
</feature>
<evidence type="ECO:0000259" key="4">
    <source>
        <dbReference type="Pfam" id="PF12969"/>
    </source>
</evidence>
<sequence>MPRRYCAVLWFCLLVLCGPAAARDTGTDPALTIDRFIQHYVVETDGSYRLDVDLARTIVQQRALRSHGQYAISYNRTLDEVLALDAYTQKPDGRRVPVQPGQVQDQQEAAAAPGDAPMFQDTRLKVVVFPEAAVGDQLVLRYTLRRKTALFPGHFEDLSSAPFYTSRNTLLVYDMPASMPLHADAVGFVPVPASDGNPPGRRRYQWRYVNGDNERLEAGSVSYLDYGKRLAVSTFADYAAFARAFRAGSAGRAQPSPAIVALARRLTAGLPDARARALALSDWVRHNIRYVGVYVGAGGVVAHPAASVLENRYGDCKDHAALLEALLAAAGIDSTGALVNSGSAYRLPDTPTLGVFNHMITWVPSLGLYLDPTAEAVGAGYLPAGILGKPVLLLKTGSFAMTPILQPERNRSTSWFDIRRDGRSSFKLSKTAVGAIAEPYRTALRDARQAEREAFAQRMLQGLGRKSRGVFDAAPDEGFSTGIGDGDEVRLSFSGTSDGFLDLPGPSAVATSYDFWGGLAEAVSSLNQESERRQDFVCPALDHEDETAFRFPKGVRILALPKAVKLMDGGLYYRASYARRGKEVVVKRRLTFRHGSATCTPADYRAMQPALERIGRDLRSQIVVSGG</sequence>
<feature type="chain" id="PRO_5045810486" evidence="2">
    <location>
        <begin position="23"/>
        <end position="627"/>
    </location>
</feature>